<proteinExistence type="inferred from homology"/>
<dbReference type="InterPro" id="IPR012413">
    <property type="entry name" value="BA14K"/>
</dbReference>
<organism evidence="9 10">
    <name type="scientific">Martelella mangrovi</name>
    <dbReference type="NCBI Taxonomy" id="1397477"/>
    <lineage>
        <taxon>Bacteria</taxon>
        <taxon>Pseudomonadati</taxon>
        <taxon>Pseudomonadota</taxon>
        <taxon>Alphaproteobacteria</taxon>
        <taxon>Hyphomicrobiales</taxon>
        <taxon>Aurantimonadaceae</taxon>
        <taxon>Martelella</taxon>
    </lineage>
</organism>
<keyword evidence="8" id="KW-0732">Signal</keyword>
<accession>A0ABV2IC23</accession>
<evidence type="ECO:0000256" key="7">
    <source>
        <dbReference type="SAM" id="Phobius"/>
    </source>
</evidence>
<keyword evidence="10" id="KW-1185">Reference proteome</keyword>
<evidence type="ECO:0000256" key="5">
    <source>
        <dbReference type="ARBA" id="ARBA00022734"/>
    </source>
</evidence>
<comment type="subcellular location">
    <subcellularLocation>
        <location evidence="1">Membrane</location>
        <topology evidence="1">Single-pass membrane protein</topology>
    </subcellularLocation>
</comment>
<evidence type="ECO:0000256" key="2">
    <source>
        <dbReference type="ARBA" id="ARBA00010270"/>
    </source>
</evidence>
<keyword evidence="5" id="KW-0430">Lectin</keyword>
<feature type="transmembrane region" description="Helical" evidence="7">
    <location>
        <begin position="94"/>
        <end position="112"/>
    </location>
</feature>
<evidence type="ECO:0000256" key="3">
    <source>
        <dbReference type="ARBA" id="ARBA00020552"/>
    </source>
</evidence>
<sequence>MTRLANKTAIAAIASAFMAVSVLPAEAMPVMNPASSVSDNIETVQYRGGDRRHHGGGHYRHGGRNYHNGHNNGHGWGHRPPPRHHRYDDDNDSWVPLAILGAGALIIGGAVASNNQRSRPQQAYGLNPKHYNWCESRYRSYRPSDNSFQPYNGPRKQCLSPYY</sequence>
<keyword evidence="7" id="KW-1133">Transmembrane helix</keyword>
<keyword evidence="7" id="KW-0472">Membrane</keyword>
<dbReference type="RefSeq" id="WP_319517447.1">
    <property type="nucleotide sequence ID" value="NZ_JBEPLY010000007.1"/>
</dbReference>
<evidence type="ECO:0000256" key="1">
    <source>
        <dbReference type="ARBA" id="ARBA00004167"/>
    </source>
</evidence>
<dbReference type="EMBL" id="JBEPLY010000007">
    <property type="protein sequence ID" value="MET3600476.1"/>
    <property type="molecule type" value="Genomic_DNA"/>
</dbReference>
<reference evidence="9 10" key="1">
    <citation type="submission" date="2024-06" db="EMBL/GenBank/DDBJ databases">
        <title>Genomic Encyclopedia of Type Strains, Phase IV (KMG-IV): sequencing the most valuable type-strain genomes for metagenomic binning, comparative biology and taxonomic classification.</title>
        <authorList>
            <person name="Goeker M."/>
        </authorList>
    </citation>
    <scope>NUCLEOTIDE SEQUENCE [LARGE SCALE GENOMIC DNA]</scope>
    <source>
        <strain evidence="9 10">DSM 28102</strain>
    </source>
</reference>
<gene>
    <name evidence="9" type="ORF">ABID12_002425</name>
</gene>
<comment type="function">
    <text evidence="6">Has immunoglobulin-binding and hemagglutination properties, and can bind to mannose. Essential for virulence. May be involved in LPS biosynthesis or polysaccharide transport.</text>
</comment>
<comment type="similarity">
    <text evidence="2">Belongs to the BA14k family.</text>
</comment>
<keyword evidence="4" id="KW-1003">Cell membrane</keyword>
<dbReference type="Proteomes" id="UP001549164">
    <property type="component" value="Unassembled WGS sequence"/>
</dbReference>
<evidence type="ECO:0000256" key="4">
    <source>
        <dbReference type="ARBA" id="ARBA00022475"/>
    </source>
</evidence>
<protein>
    <recommendedName>
        <fullName evidence="3">Lectin-like protein BA14k</fullName>
    </recommendedName>
</protein>
<evidence type="ECO:0000313" key="10">
    <source>
        <dbReference type="Proteomes" id="UP001549164"/>
    </source>
</evidence>
<feature type="chain" id="PRO_5046907939" description="Lectin-like protein BA14k" evidence="8">
    <location>
        <begin position="28"/>
        <end position="163"/>
    </location>
</feature>
<evidence type="ECO:0000256" key="6">
    <source>
        <dbReference type="ARBA" id="ARBA00025321"/>
    </source>
</evidence>
<dbReference type="Pfam" id="PF07886">
    <property type="entry name" value="BA14K"/>
    <property type="match status" value="1"/>
</dbReference>
<evidence type="ECO:0000313" key="9">
    <source>
        <dbReference type="EMBL" id="MET3600476.1"/>
    </source>
</evidence>
<comment type="caution">
    <text evidence="9">The sequence shown here is derived from an EMBL/GenBank/DDBJ whole genome shotgun (WGS) entry which is preliminary data.</text>
</comment>
<feature type="signal peptide" evidence="8">
    <location>
        <begin position="1"/>
        <end position="27"/>
    </location>
</feature>
<evidence type="ECO:0000256" key="8">
    <source>
        <dbReference type="SAM" id="SignalP"/>
    </source>
</evidence>
<keyword evidence="7" id="KW-0812">Transmembrane</keyword>
<name>A0ABV2IC23_9HYPH</name>